<dbReference type="AlphaFoldDB" id="A0AA88J0B9"/>
<comment type="similarity">
    <text evidence="1">Belongs to the peptidase C48 family.</text>
</comment>
<evidence type="ECO:0000256" key="2">
    <source>
        <dbReference type="ARBA" id="ARBA00022670"/>
    </source>
</evidence>
<proteinExistence type="inferred from homology"/>
<dbReference type="Proteomes" id="UP001187192">
    <property type="component" value="Unassembled WGS sequence"/>
</dbReference>
<dbReference type="PANTHER" id="PTHR48449:SF1">
    <property type="entry name" value="DUF1985 DOMAIN-CONTAINING PROTEIN"/>
    <property type="match status" value="1"/>
</dbReference>
<dbReference type="InterPro" id="IPR003653">
    <property type="entry name" value="Peptidase_C48_C"/>
</dbReference>
<organism evidence="6 7">
    <name type="scientific">Ficus carica</name>
    <name type="common">Common fig</name>
    <dbReference type="NCBI Taxonomy" id="3494"/>
    <lineage>
        <taxon>Eukaryota</taxon>
        <taxon>Viridiplantae</taxon>
        <taxon>Streptophyta</taxon>
        <taxon>Embryophyta</taxon>
        <taxon>Tracheophyta</taxon>
        <taxon>Spermatophyta</taxon>
        <taxon>Magnoliopsida</taxon>
        <taxon>eudicotyledons</taxon>
        <taxon>Gunneridae</taxon>
        <taxon>Pentapetalae</taxon>
        <taxon>rosids</taxon>
        <taxon>fabids</taxon>
        <taxon>Rosales</taxon>
        <taxon>Moraceae</taxon>
        <taxon>Ficeae</taxon>
        <taxon>Ficus</taxon>
    </lineage>
</organism>
<dbReference type="GO" id="GO:0008234">
    <property type="term" value="F:cysteine-type peptidase activity"/>
    <property type="evidence" value="ECO:0007669"/>
    <property type="project" value="InterPro"/>
</dbReference>
<gene>
    <name evidence="6" type="ORF">TIFTF001_030894</name>
</gene>
<feature type="domain" description="Ubiquitin-like protease family profile" evidence="5">
    <location>
        <begin position="479"/>
        <end position="689"/>
    </location>
</feature>
<feature type="compositionally biased region" description="Basic and acidic residues" evidence="4">
    <location>
        <begin position="354"/>
        <end position="368"/>
    </location>
</feature>
<evidence type="ECO:0000259" key="5">
    <source>
        <dbReference type="PROSITE" id="PS50600"/>
    </source>
</evidence>
<dbReference type="PANTHER" id="PTHR48449">
    <property type="entry name" value="DUF1985 DOMAIN-CONTAINING PROTEIN"/>
    <property type="match status" value="1"/>
</dbReference>
<keyword evidence="7" id="KW-1185">Reference proteome</keyword>
<keyword evidence="3" id="KW-0378">Hydrolase</keyword>
<feature type="region of interest" description="Disordered" evidence="4">
    <location>
        <begin position="239"/>
        <end position="275"/>
    </location>
</feature>
<comment type="caution">
    <text evidence="6">The sequence shown here is derived from an EMBL/GenBank/DDBJ whole genome shotgun (WGS) entry which is preliminary data.</text>
</comment>
<evidence type="ECO:0000313" key="7">
    <source>
        <dbReference type="Proteomes" id="UP001187192"/>
    </source>
</evidence>
<dbReference type="GO" id="GO:0006508">
    <property type="term" value="P:proteolysis"/>
    <property type="evidence" value="ECO:0007669"/>
    <property type="project" value="UniProtKB-KW"/>
</dbReference>
<feature type="region of interest" description="Disordered" evidence="4">
    <location>
        <begin position="354"/>
        <end position="428"/>
    </location>
</feature>
<dbReference type="PROSITE" id="PS50600">
    <property type="entry name" value="ULP_PROTEASE"/>
    <property type="match status" value="1"/>
</dbReference>
<dbReference type="InterPro" id="IPR038765">
    <property type="entry name" value="Papain-like_cys_pep_sf"/>
</dbReference>
<dbReference type="SUPFAM" id="SSF54001">
    <property type="entry name" value="Cysteine proteinases"/>
    <property type="match status" value="1"/>
</dbReference>
<dbReference type="Gene3D" id="3.40.395.10">
    <property type="entry name" value="Adenoviral Proteinase, Chain A"/>
    <property type="match status" value="1"/>
</dbReference>
<dbReference type="EMBL" id="BTGU01000117">
    <property type="protein sequence ID" value="GMN61818.1"/>
    <property type="molecule type" value="Genomic_DNA"/>
</dbReference>
<keyword evidence="2" id="KW-0645">Protease</keyword>
<sequence length="742" mass="83452">MSNAEYDNDEDAIKLSLLYIIFCIPLSNANSVKIDPKFFALADNLDEFNEFPWGMLSWEATRAAICAIVDNRTSLKRRPLKKSRQVHYSIAGFPHALLVWAYESIPTMAAKFTTNYEQAIPRMLSWITADNVKFDEVMWAFTAVGKNQPKCVGMMPTEEELKDPWVAQLFLKNPKAVPQLLLKPSVARSSSGTNSEWQEFKEEIRGQVDSINKSLRVLKKDQKKSNKLLRRVLKILTDNMSQQGQGKAQPGTPVTSRQPMDVPTNESDALKTTSDDITTSLQDEVLIDSSIGAAADIGVQAAMEFLTGETVIVSHQHVEEESNKEKLEATLQGNVGEGMVQYDPLDEIKEESMPHLEKGKKEDKDDKIISGQDVVQPASPDKEASTSDVIPKKKRARLSRLGQRPTGSRTEVGSPAREPSQSICALPSSLADEPPALMLEEFREWINKGMLKKTPPGKRPPRYNAKHDPLDKPHDLGIMEVEKKSWYNELATSPVWLWDEISGVINCFHIDVAFYYLRKKIKQYPNLEQRKVTTVDTFFSSKIAATWPVYQSSPDKFDWGTRETLLKMMLGLSVQSGKTWFDVNTLLIPVNMAVLKHWVLVKLELTDWTMEVYDSLEHEGPYNEKVREGVEGLSMFIPLLAAQIGLFEFKPREPPGMHPIPVTIMKDIPKQGNGYGDCGMFTIKFAECLIEGRDVSSDNNHYDHPVVTVMTGTLIYGIGRGNNRYDRPVTTVMTVTLVHGIG</sequence>
<feature type="region of interest" description="Disordered" evidence="4">
    <location>
        <begin position="450"/>
        <end position="471"/>
    </location>
</feature>
<evidence type="ECO:0000256" key="4">
    <source>
        <dbReference type="SAM" id="MobiDB-lite"/>
    </source>
</evidence>
<name>A0AA88J0B9_FICCA</name>
<reference evidence="6" key="1">
    <citation type="submission" date="2023-07" db="EMBL/GenBank/DDBJ databases">
        <title>draft genome sequence of fig (Ficus carica).</title>
        <authorList>
            <person name="Takahashi T."/>
            <person name="Nishimura K."/>
        </authorList>
    </citation>
    <scope>NUCLEOTIDE SEQUENCE</scope>
</reference>
<protein>
    <recommendedName>
        <fullName evidence="5">Ubiquitin-like protease family profile domain-containing protein</fullName>
    </recommendedName>
</protein>
<evidence type="ECO:0000256" key="3">
    <source>
        <dbReference type="ARBA" id="ARBA00022801"/>
    </source>
</evidence>
<dbReference type="Pfam" id="PF02902">
    <property type="entry name" value="Peptidase_C48"/>
    <property type="match status" value="1"/>
</dbReference>
<evidence type="ECO:0000313" key="6">
    <source>
        <dbReference type="EMBL" id="GMN61818.1"/>
    </source>
</evidence>
<evidence type="ECO:0000256" key="1">
    <source>
        <dbReference type="ARBA" id="ARBA00005234"/>
    </source>
</evidence>
<accession>A0AA88J0B9</accession>